<dbReference type="EMBL" id="CP050486">
    <property type="protein sequence ID" value="QOG29267.1"/>
    <property type="molecule type" value="Genomic_DNA"/>
</dbReference>
<evidence type="ECO:0000313" key="2">
    <source>
        <dbReference type="Proteomes" id="UP000516696"/>
    </source>
</evidence>
<evidence type="ECO:0000313" key="1">
    <source>
        <dbReference type="EMBL" id="QOG29267.1"/>
    </source>
</evidence>
<gene>
    <name evidence="1" type="ORF">EGM181_18310</name>
</gene>
<name>A0AAE7T161_ENTGA</name>
<protein>
    <submittedName>
        <fullName evidence="1">Uncharacterized protein</fullName>
    </submittedName>
</protein>
<organism evidence="1 2">
    <name type="scientific">Enterococcus gallinarum</name>
    <dbReference type="NCBI Taxonomy" id="1353"/>
    <lineage>
        <taxon>Bacteria</taxon>
        <taxon>Bacillati</taxon>
        <taxon>Bacillota</taxon>
        <taxon>Bacilli</taxon>
        <taxon>Lactobacillales</taxon>
        <taxon>Enterococcaceae</taxon>
        <taxon>Enterococcus</taxon>
    </lineage>
</organism>
<dbReference type="Proteomes" id="UP000516696">
    <property type="component" value="Plasmid pEGM181-2"/>
</dbReference>
<dbReference type="RefSeq" id="WP_192189602.1">
    <property type="nucleotide sequence ID" value="NZ_CP050486.1"/>
</dbReference>
<sequence>MKNVKIRMEGGYHTYSYNISDGKCVFKDSTGNEYYVNLNTYKNDLREVMIDSKVTVKALISKYKMSRALLYSNSKNTVVSIIKLHLLYLDIIRYNKIKVAEIEALNYLLKKEVISMSDYAKNAKISREFIYQILNNADKRVTSENVDKLKKTNDLIKNNIIKQLNKEDEKDLMQIDNLEFFKLIFEY</sequence>
<reference evidence="1 2" key="1">
    <citation type="submission" date="2020-03" db="EMBL/GenBank/DDBJ databases">
        <title>Characterization of ganglioside-mimicking enterococci.</title>
        <authorList>
            <person name="Patry R.T."/>
            <person name="Nothaft H."/>
            <person name="Bridger R."/>
            <person name="Shajahan A."/>
            <person name="Huynh S."/>
            <person name="Sanchez S."/>
            <person name="Azadi P."/>
            <person name="Cooper K."/>
            <person name="Miller W.G."/>
            <person name="Parker C.T."/>
            <person name="Wells L."/>
            <person name="Szymanski C.M."/>
        </authorList>
    </citation>
    <scope>NUCLEOTIDE SEQUENCE [LARGE SCALE GENOMIC DNA]</scope>
    <source>
        <strain evidence="1 2">EGM181</strain>
        <plasmid evidence="1 2">pEGM181-2</plasmid>
    </source>
</reference>
<keyword evidence="1" id="KW-0614">Plasmid</keyword>
<proteinExistence type="predicted"/>
<geneLocation type="plasmid" evidence="1 2">
    <name>pEGM181-2</name>
</geneLocation>
<dbReference type="AlphaFoldDB" id="A0AAE7T161"/>
<accession>A0AAE7T161</accession>